<feature type="non-terminal residue" evidence="3">
    <location>
        <position position="1"/>
    </location>
</feature>
<evidence type="ECO:0000256" key="1">
    <source>
        <dbReference type="SAM" id="MobiDB-lite"/>
    </source>
</evidence>
<organism evidence="3 4">
    <name type="scientific">Leptospira interrogans serovar Pomona</name>
    <dbReference type="NCBI Taxonomy" id="44276"/>
    <lineage>
        <taxon>Bacteria</taxon>
        <taxon>Pseudomonadati</taxon>
        <taxon>Spirochaetota</taxon>
        <taxon>Spirochaetia</taxon>
        <taxon>Leptospirales</taxon>
        <taxon>Leptospiraceae</taxon>
        <taxon>Leptospira</taxon>
    </lineage>
</organism>
<dbReference type="EMBL" id="JADDXF010000366">
    <property type="protein sequence ID" value="MBE8432177.1"/>
    <property type="molecule type" value="Genomic_DNA"/>
</dbReference>
<gene>
    <name evidence="3" type="ORF">IQB77_20840</name>
</gene>
<dbReference type="InterPro" id="IPR022204">
    <property type="entry name" value="PpdC-like_C"/>
</dbReference>
<dbReference type="AlphaFoldDB" id="A0AA40WEV4"/>
<proteinExistence type="predicted"/>
<protein>
    <submittedName>
        <fullName evidence="3">Prepilin peptidase dependent protein C</fullName>
    </submittedName>
</protein>
<evidence type="ECO:0000313" key="3">
    <source>
        <dbReference type="EMBL" id="MBE8432177.1"/>
    </source>
</evidence>
<feature type="domain" description="Prepilin peptidase dependent protein C-like C-terminal" evidence="2">
    <location>
        <begin position="1"/>
        <end position="20"/>
    </location>
</feature>
<feature type="region of interest" description="Disordered" evidence="1">
    <location>
        <begin position="1"/>
        <end position="22"/>
    </location>
</feature>
<accession>A0AA40WEV4</accession>
<sequence length="22" mass="2443">SVTMVSPSGRQGQMTRLHCPNR</sequence>
<name>A0AA40WEV4_LEPIR</name>
<reference evidence="3" key="1">
    <citation type="submission" date="2020-10" db="EMBL/GenBank/DDBJ databases">
        <title>New Zealand Leptospira genomics.</title>
        <authorList>
            <person name="Wilkinson D.A."/>
            <person name="Nisa S."/>
            <person name="Moinet M."/>
            <person name="Benschop J."/>
        </authorList>
    </citation>
    <scope>NUCLEOTIDE SEQUENCE</scope>
    <source>
        <strain evidence="3">ESR8</strain>
    </source>
</reference>
<evidence type="ECO:0000259" key="2">
    <source>
        <dbReference type="Pfam" id="PF12528"/>
    </source>
</evidence>
<feature type="compositionally biased region" description="Polar residues" evidence="1">
    <location>
        <begin position="1"/>
        <end position="14"/>
    </location>
</feature>
<dbReference type="Pfam" id="PF12528">
    <property type="entry name" value="T2SSppdC"/>
    <property type="match status" value="1"/>
</dbReference>
<dbReference type="Proteomes" id="UP000644282">
    <property type="component" value="Unassembled WGS sequence"/>
</dbReference>
<comment type="caution">
    <text evidence="3">The sequence shown here is derived from an EMBL/GenBank/DDBJ whole genome shotgun (WGS) entry which is preliminary data.</text>
</comment>
<evidence type="ECO:0000313" key="4">
    <source>
        <dbReference type="Proteomes" id="UP000644282"/>
    </source>
</evidence>